<keyword evidence="10 19" id="KW-1133">Transmembrane helix</keyword>
<evidence type="ECO:0000256" key="10">
    <source>
        <dbReference type="ARBA" id="ARBA00022989"/>
    </source>
</evidence>
<name>A0A1T5CQ82_9BACT</name>
<keyword evidence="4" id="KW-0444">Lipid biosynthesis</keyword>
<keyword evidence="18" id="KW-0460">Magnesium</keyword>
<feature type="transmembrane region" description="Helical" evidence="19">
    <location>
        <begin position="97"/>
        <end position="118"/>
    </location>
</feature>
<comment type="similarity">
    <text evidence="2">Belongs to the bacterial diacylglycerol kinase family.</text>
</comment>
<keyword evidence="9 17" id="KW-0067">ATP-binding</keyword>
<dbReference type="PANTHER" id="PTHR34299">
    <property type="entry name" value="DIACYLGLYCEROL KINASE"/>
    <property type="match status" value="1"/>
</dbReference>
<keyword evidence="8 20" id="KW-0418">Kinase</keyword>
<protein>
    <submittedName>
        <fullName evidence="20">Diacylglycerol kinase (ATP)</fullName>
    </submittedName>
</protein>
<dbReference type="InterPro" id="IPR000829">
    <property type="entry name" value="DAGK"/>
</dbReference>
<evidence type="ECO:0000313" key="21">
    <source>
        <dbReference type="Proteomes" id="UP000190852"/>
    </source>
</evidence>
<keyword evidence="14" id="KW-1208">Phospholipid metabolism</keyword>
<dbReference type="Proteomes" id="UP000190852">
    <property type="component" value="Unassembled WGS sequence"/>
</dbReference>
<evidence type="ECO:0000256" key="1">
    <source>
        <dbReference type="ARBA" id="ARBA00004651"/>
    </source>
</evidence>
<dbReference type="GO" id="GO:0016301">
    <property type="term" value="F:kinase activity"/>
    <property type="evidence" value="ECO:0007669"/>
    <property type="project" value="UniProtKB-KW"/>
</dbReference>
<organism evidence="20 21">
    <name type="scientific">Parabacteroides chartae</name>
    <dbReference type="NCBI Taxonomy" id="1037355"/>
    <lineage>
        <taxon>Bacteria</taxon>
        <taxon>Pseudomonadati</taxon>
        <taxon>Bacteroidota</taxon>
        <taxon>Bacteroidia</taxon>
        <taxon>Bacteroidales</taxon>
        <taxon>Tannerellaceae</taxon>
        <taxon>Parabacteroides</taxon>
    </lineage>
</organism>
<evidence type="ECO:0000256" key="7">
    <source>
        <dbReference type="ARBA" id="ARBA00022741"/>
    </source>
</evidence>
<feature type="binding site" evidence="18">
    <location>
        <position position="77"/>
    </location>
    <ligand>
        <name>a divalent metal cation</name>
        <dbReference type="ChEBI" id="CHEBI:60240"/>
    </ligand>
</feature>
<feature type="binding site" evidence="18">
    <location>
        <position position="29"/>
    </location>
    <ligand>
        <name>a divalent metal cation</name>
        <dbReference type="ChEBI" id="CHEBI:60240"/>
    </ligand>
</feature>
<evidence type="ECO:0000256" key="12">
    <source>
        <dbReference type="ARBA" id="ARBA00023136"/>
    </source>
</evidence>
<comment type="subcellular location">
    <subcellularLocation>
        <location evidence="1">Cell membrane</location>
        <topology evidence="1">Multi-pass membrane protein</topology>
    </subcellularLocation>
</comment>
<evidence type="ECO:0000256" key="17">
    <source>
        <dbReference type="PIRSR" id="PIRSR600829-3"/>
    </source>
</evidence>
<evidence type="ECO:0000256" key="6">
    <source>
        <dbReference type="ARBA" id="ARBA00022692"/>
    </source>
</evidence>
<reference evidence="21" key="1">
    <citation type="submission" date="2017-02" db="EMBL/GenBank/DDBJ databases">
        <authorList>
            <person name="Varghese N."/>
            <person name="Submissions S."/>
        </authorList>
    </citation>
    <scope>NUCLEOTIDE SEQUENCE [LARGE SCALE GENOMIC DNA]</scope>
    <source>
        <strain evidence="21">DSM 24967</strain>
    </source>
</reference>
<keyword evidence="7 17" id="KW-0547">Nucleotide-binding</keyword>
<keyword evidence="11" id="KW-0443">Lipid metabolism</keyword>
<dbReference type="AlphaFoldDB" id="A0A1T5CQ82"/>
<feature type="binding site" evidence="17">
    <location>
        <position position="77"/>
    </location>
    <ligand>
        <name>ATP</name>
        <dbReference type="ChEBI" id="CHEBI:30616"/>
    </ligand>
</feature>
<evidence type="ECO:0000256" key="13">
    <source>
        <dbReference type="ARBA" id="ARBA00023209"/>
    </source>
</evidence>
<feature type="transmembrane region" description="Helical" evidence="19">
    <location>
        <begin position="58"/>
        <end position="76"/>
    </location>
</feature>
<dbReference type="EMBL" id="FUYQ01000013">
    <property type="protein sequence ID" value="SKB61665.1"/>
    <property type="molecule type" value="Genomic_DNA"/>
</dbReference>
<keyword evidence="18" id="KW-0479">Metal-binding</keyword>
<dbReference type="GO" id="GO:0046872">
    <property type="term" value="F:metal ion binding"/>
    <property type="evidence" value="ECO:0007669"/>
    <property type="project" value="UniProtKB-KW"/>
</dbReference>
<evidence type="ECO:0000256" key="5">
    <source>
        <dbReference type="ARBA" id="ARBA00022679"/>
    </source>
</evidence>
<comment type="cofactor">
    <cofactor evidence="18">
        <name>Mg(2+)</name>
        <dbReference type="ChEBI" id="CHEBI:18420"/>
    </cofactor>
    <text evidence="18">Mn(2+), Zn(2+), Cd(2+) and Co(2+) support activity to lesser extents.</text>
</comment>
<evidence type="ECO:0000256" key="4">
    <source>
        <dbReference type="ARBA" id="ARBA00022516"/>
    </source>
</evidence>
<dbReference type="GO" id="GO:0005524">
    <property type="term" value="F:ATP binding"/>
    <property type="evidence" value="ECO:0007669"/>
    <property type="project" value="UniProtKB-KW"/>
</dbReference>
<feature type="transmembrane region" description="Helical" evidence="19">
    <location>
        <begin position="32"/>
        <end position="52"/>
    </location>
</feature>
<dbReference type="GO" id="GO:0005886">
    <property type="term" value="C:plasma membrane"/>
    <property type="evidence" value="ECO:0007669"/>
    <property type="project" value="UniProtKB-SubCell"/>
</dbReference>
<feature type="binding site" evidence="17">
    <location>
        <position position="29"/>
    </location>
    <ligand>
        <name>ATP</name>
        <dbReference type="ChEBI" id="CHEBI:30616"/>
    </ligand>
</feature>
<dbReference type="PANTHER" id="PTHR34299:SF1">
    <property type="entry name" value="DIACYLGLYCEROL KINASE"/>
    <property type="match status" value="1"/>
</dbReference>
<evidence type="ECO:0000256" key="8">
    <source>
        <dbReference type="ARBA" id="ARBA00022777"/>
    </source>
</evidence>
<feature type="binding site" evidence="16">
    <location>
        <position position="10"/>
    </location>
    <ligand>
        <name>substrate</name>
    </ligand>
</feature>
<evidence type="ECO:0000256" key="18">
    <source>
        <dbReference type="PIRSR" id="PIRSR600829-4"/>
    </source>
</evidence>
<feature type="active site" description="Proton acceptor" evidence="15">
    <location>
        <position position="70"/>
    </location>
</feature>
<dbReference type="InterPro" id="IPR036945">
    <property type="entry name" value="DAGK_sf"/>
</dbReference>
<keyword evidence="3" id="KW-1003">Cell membrane</keyword>
<feature type="binding site" evidence="17">
    <location>
        <begin position="95"/>
        <end position="96"/>
    </location>
    <ligand>
        <name>ATP</name>
        <dbReference type="ChEBI" id="CHEBI:30616"/>
    </ligand>
</feature>
<dbReference type="Pfam" id="PF01219">
    <property type="entry name" value="DAGK_prokar"/>
    <property type="match status" value="1"/>
</dbReference>
<evidence type="ECO:0000256" key="11">
    <source>
        <dbReference type="ARBA" id="ARBA00023098"/>
    </source>
</evidence>
<dbReference type="InterPro" id="IPR033717">
    <property type="entry name" value="UDPK"/>
</dbReference>
<accession>A0A1T5CQ82</accession>
<keyword evidence="5" id="KW-0808">Transferase</keyword>
<keyword evidence="6 19" id="KW-0812">Transmembrane</keyword>
<keyword evidence="13" id="KW-0594">Phospholipid biosynthesis</keyword>
<sequence length="125" mass="13497">MSKKKFSFKRRIRSFGFAFRGIGKLIKEEHNAWIHCFAALCVIVAGFCFGLSVMEWVAIVFAIGSVLAAEAFNTAIEALCDFASPAYQEAIKHTKDLAAGAVLIVAIAAAVVGLLIFIPKIMALC</sequence>
<dbReference type="Gene3D" id="1.10.287.3610">
    <property type="match status" value="1"/>
</dbReference>
<dbReference type="CDD" id="cd14265">
    <property type="entry name" value="UDPK_IM_like"/>
    <property type="match status" value="1"/>
</dbReference>
<evidence type="ECO:0000256" key="2">
    <source>
        <dbReference type="ARBA" id="ARBA00005967"/>
    </source>
</evidence>
<evidence type="ECO:0000256" key="19">
    <source>
        <dbReference type="SAM" id="Phobius"/>
    </source>
</evidence>
<dbReference type="RefSeq" id="WP_079683537.1">
    <property type="nucleotide sequence ID" value="NZ_FUYQ01000013.1"/>
</dbReference>
<evidence type="ECO:0000256" key="3">
    <source>
        <dbReference type="ARBA" id="ARBA00022475"/>
    </source>
</evidence>
<evidence type="ECO:0000256" key="14">
    <source>
        <dbReference type="ARBA" id="ARBA00023264"/>
    </source>
</evidence>
<keyword evidence="12 19" id="KW-0472">Membrane</keyword>
<feature type="binding site" evidence="16">
    <location>
        <position position="70"/>
    </location>
    <ligand>
        <name>substrate</name>
    </ligand>
</feature>
<evidence type="ECO:0000256" key="15">
    <source>
        <dbReference type="PIRSR" id="PIRSR600829-1"/>
    </source>
</evidence>
<feature type="binding site" evidence="17">
    <location>
        <position position="10"/>
    </location>
    <ligand>
        <name>ATP</name>
        <dbReference type="ChEBI" id="CHEBI:30616"/>
    </ligand>
</feature>
<evidence type="ECO:0000256" key="16">
    <source>
        <dbReference type="PIRSR" id="PIRSR600829-2"/>
    </source>
</evidence>
<evidence type="ECO:0000256" key="9">
    <source>
        <dbReference type="ARBA" id="ARBA00022840"/>
    </source>
</evidence>
<keyword evidence="21" id="KW-1185">Reference proteome</keyword>
<evidence type="ECO:0000313" key="20">
    <source>
        <dbReference type="EMBL" id="SKB61665.1"/>
    </source>
</evidence>
<dbReference type="GO" id="GO:0008654">
    <property type="term" value="P:phospholipid biosynthetic process"/>
    <property type="evidence" value="ECO:0007669"/>
    <property type="project" value="UniProtKB-KW"/>
</dbReference>
<proteinExistence type="inferred from homology"/>
<gene>
    <name evidence="20" type="ORF">SAMN05660349_02036</name>
</gene>